<reference evidence="9 10" key="1">
    <citation type="submission" date="2020-05" db="EMBL/GenBank/DDBJ databases">
        <title>Aquincola sp. isolate from soil.</title>
        <authorList>
            <person name="Han J."/>
            <person name="Kim D.-U."/>
        </authorList>
    </citation>
    <scope>NUCLEOTIDE SEQUENCE [LARGE SCALE GENOMIC DNA]</scope>
    <source>
        <strain evidence="9 10">S2</strain>
    </source>
</reference>
<dbReference type="Proteomes" id="UP000737171">
    <property type="component" value="Unassembled WGS sequence"/>
</dbReference>
<evidence type="ECO:0000313" key="9">
    <source>
        <dbReference type="EMBL" id="NRF71568.1"/>
    </source>
</evidence>
<dbReference type="Pfam" id="PF00528">
    <property type="entry name" value="BPD_transp_1"/>
    <property type="match status" value="1"/>
</dbReference>
<dbReference type="SUPFAM" id="SSF161098">
    <property type="entry name" value="MetI-like"/>
    <property type="match status" value="1"/>
</dbReference>
<name>A0ABX2ESF2_9BURK</name>
<dbReference type="CDD" id="cd06261">
    <property type="entry name" value="TM_PBP2"/>
    <property type="match status" value="1"/>
</dbReference>
<evidence type="ECO:0000313" key="10">
    <source>
        <dbReference type="Proteomes" id="UP000737171"/>
    </source>
</evidence>
<keyword evidence="4 7" id="KW-0812">Transmembrane</keyword>
<feature type="transmembrane region" description="Helical" evidence="7">
    <location>
        <begin position="134"/>
        <end position="156"/>
    </location>
</feature>
<dbReference type="PANTHER" id="PTHR30193">
    <property type="entry name" value="ABC TRANSPORTER PERMEASE PROTEIN"/>
    <property type="match status" value="1"/>
</dbReference>
<feature type="transmembrane region" description="Helical" evidence="7">
    <location>
        <begin position="288"/>
        <end position="315"/>
    </location>
</feature>
<keyword evidence="2 7" id="KW-0813">Transport</keyword>
<feature type="transmembrane region" description="Helical" evidence="7">
    <location>
        <begin position="231"/>
        <end position="252"/>
    </location>
</feature>
<keyword evidence="5 7" id="KW-1133">Transmembrane helix</keyword>
<evidence type="ECO:0000256" key="2">
    <source>
        <dbReference type="ARBA" id="ARBA00022448"/>
    </source>
</evidence>
<gene>
    <name evidence="9" type="ORF">HLB44_31735</name>
</gene>
<evidence type="ECO:0000256" key="4">
    <source>
        <dbReference type="ARBA" id="ARBA00022692"/>
    </source>
</evidence>
<keyword evidence="10" id="KW-1185">Reference proteome</keyword>
<dbReference type="InterPro" id="IPR051393">
    <property type="entry name" value="ABC_transporter_permease"/>
</dbReference>
<feature type="transmembrane region" description="Helical" evidence="7">
    <location>
        <begin position="101"/>
        <end position="122"/>
    </location>
</feature>
<dbReference type="InterPro" id="IPR000515">
    <property type="entry name" value="MetI-like"/>
</dbReference>
<evidence type="ECO:0000256" key="3">
    <source>
        <dbReference type="ARBA" id="ARBA00022475"/>
    </source>
</evidence>
<dbReference type="EMBL" id="JABRWJ010000012">
    <property type="protein sequence ID" value="NRF71568.1"/>
    <property type="molecule type" value="Genomic_DNA"/>
</dbReference>
<keyword evidence="6 7" id="KW-0472">Membrane</keyword>
<proteinExistence type="inferred from homology"/>
<dbReference type="PANTHER" id="PTHR30193:SF37">
    <property type="entry name" value="INNER MEMBRANE ABC TRANSPORTER PERMEASE PROTEIN YCJO"/>
    <property type="match status" value="1"/>
</dbReference>
<feature type="domain" description="ABC transmembrane type-1" evidence="8">
    <location>
        <begin position="97"/>
        <end position="314"/>
    </location>
</feature>
<evidence type="ECO:0000256" key="1">
    <source>
        <dbReference type="ARBA" id="ARBA00004651"/>
    </source>
</evidence>
<comment type="caution">
    <text evidence="9">The sequence shown here is derived from an EMBL/GenBank/DDBJ whole genome shotgun (WGS) entry which is preliminary data.</text>
</comment>
<evidence type="ECO:0000256" key="6">
    <source>
        <dbReference type="ARBA" id="ARBA00023136"/>
    </source>
</evidence>
<comment type="subcellular location">
    <subcellularLocation>
        <location evidence="1 7">Cell membrane</location>
        <topology evidence="1 7">Multi-pass membrane protein</topology>
    </subcellularLocation>
</comment>
<evidence type="ECO:0000256" key="5">
    <source>
        <dbReference type="ARBA" id="ARBA00022989"/>
    </source>
</evidence>
<comment type="similarity">
    <text evidence="7">Belongs to the binding-protein-dependent transport system permease family.</text>
</comment>
<sequence length="326" mass="37149">MRPRPRPIRCWPRRGSAVIVKRRRFDAFPYLLLLPALLMMAAVNGLPIVQGFWMSLLKLNQFTLGQYLDAPFVGWDNYRRVLFDPANPLRAGFAIALRNTVLFTVVVSTLSIGIGLGMAMLLQRNFPGRALARTLLLLPWIVPSYVVGMLWGQLWQRDTGLINTVLVDWLHLVDERPFWLIGSNAFWAIVIPTVWRGWPLLMLVFGAALQALPEEPYEAATIDGVSRWQQFLHITLPLLKPVILIQLMFQIIDNLYSYNIVSMMFGHGAGYPGEWADLLLPLLTRQSFSYWLFGQGAAVSFVLMALMLLFVGLWLKGFRRSLVDAY</sequence>
<keyword evidence="3" id="KW-1003">Cell membrane</keyword>
<organism evidence="9 10">
    <name type="scientific">Pseudaquabacterium terrae</name>
    <dbReference type="NCBI Taxonomy" id="2732868"/>
    <lineage>
        <taxon>Bacteria</taxon>
        <taxon>Pseudomonadati</taxon>
        <taxon>Pseudomonadota</taxon>
        <taxon>Betaproteobacteria</taxon>
        <taxon>Burkholderiales</taxon>
        <taxon>Sphaerotilaceae</taxon>
        <taxon>Pseudaquabacterium</taxon>
    </lineage>
</organism>
<protein>
    <submittedName>
        <fullName evidence="9">Sugar ABC transporter permease</fullName>
    </submittedName>
</protein>
<dbReference type="InterPro" id="IPR035906">
    <property type="entry name" value="MetI-like_sf"/>
</dbReference>
<evidence type="ECO:0000259" key="8">
    <source>
        <dbReference type="PROSITE" id="PS50928"/>
    </source>
</evidence>
<evidence type="ECO:0000256" key="7">
    <source>
        <dbReference type="RuleBase" id="RU363032"/>
    </source>
</evidence>
<dbReference type="PROSITE" id="PS50928">
    <property type="entry name" value="ABC_TM1"/>
    <property type="match status" value="1"/>
</dbReference>
<dbReference type="Gene3D" id="1.10.3720.10">
    <property type="entry name" value="MetI-like"/>
    <property type="match status" value="1"/>
</dbReference>
<accession>A0ABX2ESF2</accession>